<keyword evidence="2" id="KW-0812">Transmembrane</keyword>
<reference evidence="3" key="1">
    <citation type="submission" date="2018-06" db="EMBL/GenBank/DDBJ databases">
        <authorList>
            <person name="Zhirakovskaya E."/>
        </authorList>
    </citation>
    <scope>NUCLEOTIDE SEQUENCE</scope>
</reference>
<feature type="compositionally biased region" description="Basic and acidic residues" evidence="1">
    <location>
        <begin position="21"/>
        <end position="30"/>
    </location>
</feature>
<dbReference type="AlphaFoldDB" id="A0A3B0VFG5"/>
<keyword evidence="2" id="KW-0472">Membrane</keyword>
<evidence type="ECO:0000256" key="2">
    <source>
        <dbReference type="SAM" id="Phobius"/>
    </source>
</evidence>
<name>A0A3B0VFG5_9ZZZZ</name>
<proteinExistence type="predicted"/>
<feature type="compositionally biased region" description="Basic and acidic residues" evidence="1">
    <location>
        <begin position="128"/>
        <end position="140"/>
    </location>
</feature>
<sequence>MVDDSHKGSPLKGSHGGNRRVFQEPERSELPDWPEPEEWNEEPEFGDDSGTAAWNDDSEWGGESEILGTGDWAIEDGPLQERIYDSNVEDSVEDSSNQLPPTGIEGAHQAPMRTEEGMDQGLNAGHPATERSGARTDSQQRTRKRQRLIPLAISAVFALGLLVGGSYWWEQKNRPLSEPDPLSTSLEPAFLDPAALSEPDPLPPPSEPIFLDPVVLEEQRLRYAVQQRLSDPKVAVVFYFKDRTTEAERVIQPLDVTDLKRTYRTTNELRGALHQESLSDHERKRLAEAVLDDAILDFGAGLTPHTNRSSHEAEIDRRIKRIAAVVQSDSDFEQWITINYGSRAALRNKVERSIMRQEYLARNGLSKQEAVESLRRDLEIIWADSP</sequence>
<feature type="compositionally biased region" description="Acidic residues" evidence="1">
    <location>
        <begin position="32"/>
        <end position="47"/>
    </location>
</feature>
<feature type="region of interest" description="Disordered" evidence="1">
    <location>
        <begin position="1"/>
        <end position="144"/>
    </location>
</feature>
<accession>A0A3B0VFG5</accession>
<gene>
    <name evidence="3" type="ORF">MNBD_CHLOROFLEXI01-512</name>
</gene>
<keyword evidence="2" id="KW-1133">Transmembrane helix</keyword>
<feature type="transmembrane region" description="Helical" evidence="2">
    <location>
        <begin position="148"/>
        <end position="169"/>
    </location>
</feature>
<organism evidence="3">
    <name type="scientific">hydrothermal vent metagenome</name>
    <dbReference type="NCBI Taxonomy" id="652676"/>
    <lineage>
        <taxon>unclassified sequences</taxon>
        <taxon>metagenomes</taxon>
        <taxon>ecological metagenomes</taxon>
    </lineage>
</organism>
<evidence type="ECO:0000256" key="1">
    <source>
        <dbReference type="SAM" id="MobiDB-lite"/>
    </source>
</evidence>
<evidence type="ECO:0000313" key="3">
    <source>
        <dbReference type="EMBL" id="VAW41661.1"/>
    </source>
</evidence>
<dbReference type="EMBL" id="UOEU01000852">
    <property type="protein sequence ID" value="VAW41661.1"/>
    <property type="molecule type" value="Genomic_DNA"/>
</dbReference>
<protein>
    <submittedName>
        <fullName evidence="3">Uncharacterized protein</fullName>
    </submittedName>
</protein>